<evidence type="ECO:0000313" key="2">
    <source>
        <dbReference type="EMBL" id="SES98357.1"/>
    </source>
</evidence>
<sequence length="427" mass="48439">MTIRKLSAIALAMLISFTAFSEDEKWEDDWGDDQWEDEVQSPWSYSGFLEAGQGLFIHDNIVASQSSLSELRARLDLNYSGDSFELTAKGDLLYDNVLEDTLWQTRELSFAASPFSALDVKLGRQVLTWGTGDYLFLNDLFPKDWQSFFAGRDDEYLKAPSDSLRLTSYYKSFTLDFAYTYKLAPDLYLNGERFAFYSPADGTNIAPGDAFIVDQTDDPQFSARLATSISGVEVALYGYKGFWTSPLGVNEQGIPYFPEMNSWGASALSPLGGGIFNVEYSFYNSVEDSNGSNPSIANSQSRFLTGYEFEAVKNLTLGLQYYVEFTHDYDNYIASHPNVAEAVDEYRHMLTTRLRYSAMQQKLTLNLFVFYSPSDKDAYFKPSVTYRYDDNVSLSAGANVFQGKQLHTFFGQHEDNSNVWLRARFNY</sequence>
<evidence type="ECO:0008006" key="4">
    <source>
        <dbReference type="Google" id="ProtNLM"/>
    </source>
</evidence>
<proteinExistence type="predicted"/>
<name>A0A1I0AVE9_THASX</name>
<evidence type="ECO:0000256" key="1">
    <source>
        <dbReference type="SAM" id="SignalP"/>
    </source>
</evidence>
<dbReference type="AlphaFoldDB" id="A0A1I0AVE9"/>
<dbReference type="Proteomes" id="UP000199308">
    <property type="component" value="Unassembled WGS sequence"/>
</dbReference>
<gene>
    <name evidence="2" type="ORF">SAMN05660429_00831</name>
</gene>
<accession>A0A1I0AVE9</accession>
<evidence type="ECO:0000313" key="3">
    <source>
        <dbReference type="Proteomes" id="UP000199308"/>
    </source>
</evidence>
<dbReference type="OrthoDB" id="9769143at2"/>
<protein>
    <recommendedName>
        <fullName evidence="4">Porin</fullName>
    </recommendedName>
</protein>
<keyword evidence="1" id="KW-0732">Signal</keyword>
<organism evidence="2 3">
    <name type="scientific">Thalassotalea agarivorans</name>
    <name type="common">Thalassomonas agarivorans</name>
    <dbReference type="NCBI Taxonomy" id="349064"/>
    <lineage>
        <taxon>Bacteria</taxon>
        <taxon>Pseudomonadati</taxon>
        <taxon>Pseudomonadota</taxon>
        <taxon>Gammaproteobacteria</taxon>
        <taxon>Alteromonadales</taxon>
        <taxon>Colwelliaceae</taxon>
        <taxon>Thalassotalea</taxon>
    </lineage>
</organism>
<dbReference type="STRING" id="349064.SAMN05660429_00831"/>
<dbReference type="EMBL" id="FOHK01000003">
    <property type="protein sequence ID" value="SES98357.1"/>
    <property type="molecule type" value="Genomic_DNA"/>
</dbReference>
<reference evidence="2 3" key="1">
    <citation type="submission" date="2016-10" db="EMBL/GenBank/DDBJ databases">
        <authorList>
            <person name="de Groot N.N."/>
        </authorList>
    </citation>
    <scope>NUCLEOTIDE SEQUENCE [LARGE SCALE GENOMIC DNA]</scope>
    <source>
        <strain evidence="2 3">DSM 19706</strain>
    </source>
</reference>
<feature type="signal peptide" evidence="1">
    <location>
        <begin position="1"/>
        <end position="21"/>
    </location>
</feature>
<keyword evidence="3" id="KW-1185">Reference proteome</keyword>
<feature type="chain" id="PRO_5011611689" description="Porin" evidence="1">
    <location>
        <begin position="22"/>
        <end position="427"/>
    </location>
</feature>
<dbReference type="RefSeq" id="WP_093327928.1">
    <property type="nucleotide sequence ID" value="NZ_AP027363.1"/>
</dbReference>